<name>A0A2J7TI95_METSI</name>
<evidence type="ECO:0000313" key="1">
    <source>
        <dbReference type="EMBL" id="PNG26476.1"/>
    </source>
</evidence>
<evidence type="ECO:0000313" key="2">
    <source>
        <dbReference type="Proteomes" id="UP000236286"/>
    </source>
</evidence>
<protein>
    <submittedName>
        <fullName evidence="1">DNA-binding protein</fullName>
    </submittedName>
</protein>
<proteinExistence type="predicted"/>
<dbReference type="InterPro" id="IPR016541">
    <property type="entry name" value="UCP008505"/>
</dbReference>
<dbReference type="RefSeq" id="WP_102843358.1">
    <property type="nucleotide sequence ID" value="NZ_PDZR01000007.1"/>
</dbReference>
<dbReference type="EMBL" id="PDZR01000007">
    <property type="protein sequence ID" value="PNG26476.1"/>
    <property type="molecule type" value="Genomic_DNA"/>
</dbReference>
<dbReference type="AlphaFoldDB" id="A0A2J7TI95"/>
<comment type="caution">
    <text evidence="1">The sequence shown here is derived from an EMBL/GenBank/DDBJ whole genome shotgun (WGS) entry which is preliminary data.</text>
</comment>
<dbReference type="GO" id="GO:0003677">
    <property type="term" value="F:DNA binding"/>
    <property type="evidence" value="ECO:0007669"/>
    <property type="project" value="UniProtKB-KW"/>
</dbReference>
<organism evidence="1 2">
    <name type="scientific">Methylocella silvestris</name>
    <dbReference type="NCBI Taxonomy" id="199596"/>
    <lineage>
        <taxon>Bacteria</taxon>
        <taxon>Pseudomonadati</taxon>
        <taxon>Pseudomonadota</taxon>
        <taxon>Alphaproteobacteria</taxon>
        <taxon>Hyphomicrobiales</taxon>
        <taxon>Beijerinckiaceae</taxon>
        <taxon>Methylocella</taxon>
    </lineage>
</organism>
<dbReference type="Proteomes" id="UP000236286">
    <property type="component" value="Unassembled WGS sequence"/>
</dbReference>
<reference evidence="1 2" key="1">
    <citation type="submission" date="2017-10" db="EMBL/GenBank/DDBJ databases">
        <title>Genome announcement of Methylocella silvestris TVC from permafrost.</title>
        <authorList>
            <person name="Wang J."/>
            <person name="Geng K."/>
            <person name="Ul-Haque F."/>
            <person name="Crombie A.T."/>
            <person name="Street L.E."/>
            <person name="Wookey P.A."/>
            <person name="Murrell J.C."/>
            <person name="Pratscher J."/>
        </authorList>
    </citation>
    <scope>NUCLEOTIDE SEQUENCE [LARGE SCALE GENOMIC DNA]</scope>
    <source>
        <strain evidence="1 2">TVC</strain>
    </source>
</reference>
<accession>A0A2J7TI95</accession>
<sequence length="160" mass="18056">MHLLDANVLIRAHEDYYGIDQVPQFWDWLLAQAAANLVKMPLEIHQEIAISKGPLREWVCATSVKQHFVLDEEVDQDLVEHVLATGYGPNLTDSELEKVGQDPFLVAYGLAREGRFVVTKEVSAPSKQRANRKVPDVCNSVGVSWMRDFDLYKALGFSTK</sequence>
<dbReference type="OrthoDB" id="338425at2"/>
<dbReference type="Pfam" id="PF14367">
    <property type="entry name" value="DUF4411"/>
    <property type="match status" value="1"/>
</dbReference>
<gene>
    <name evidence="1" type="ORF">CR492_08775</name>
</gene>
<keyword evidence="1" id="KW-0238">DNA-binding</keyword>